<dbReference type="Pfam" id="PF08264">
    <property type="entry name" value="Anticodon_1"/>
    <property type="match status" value="1"/>
</dbReference>
<dbReference type="InterPro" id="IPR002300">
    <property type="entry name" value="aa-tRNA-synth_Ia"/>
</dbReference>
<feature type="short sequence motif" description="'KMSKS' region" evidence="14">
    <location>
        <begin position="619"/>
        <end position="623"/>
    </location>
</feature>
<evidence type="ECO:0000256" key="11">
    <source>
        <dbReference type="ARBA" id="ARBA00023146"/>
    </source>
</evidence>
<evidence type="ECO:0000313" key="19">
    <source>
        <dbReference type="Proteomes" id="UP000585802"/>
    </source>
</evidence>
<dbReference type="Gene3D" id="3.40.50.620">
    <property type="entry name" value="HUPs"/>
    <property type="match status" value="2"/>
</dbReference>
<keyword evidence="5 14" id="KW-0436">Ligase</keyword>
<evidence type="ECO:0000256" key="12">
    <source>
        <dbReference type="ARBA" id="ARBA00025217"/>
    </source>
</evidence>
<comment type="function">
    <text evidence="12 14">Catalyzes the attachment of isoleucine to tRNA(Ile). As IleRS can inadvertently accommodate and process structurally similar amino acids such as valine, to avoid such errors it has two additional distinct tRNA(Ile)-dependent editing activities. One activity is designated as 'pretransfer' editing and involves the hydrolysis of activated Val-AMP. The other activity is designated 'posttransfer' editing and involves deacylation of mischarged Val-tRNA(Ile).</text>
</comment>
<dbReference type="GO" id="GO:0004822">
    <property type="term" value="F:isoleucine-tRNA ligase activity"/>
    <property type="evidence" value="ECO:0007669"/>
    <property type="project" value="UniProtKB-UniRule"/>
</dbReference>
<evidence type="ECO:0000256" key="3">
    <source>
        <dbReference type="ARBA" id="ARBA00011245"/>
    </source>
</evidence>
<keyword evidence="7 14" id="KW-0547">Nucleotide-binding</keyword>
<proteinExistence type="inferred from homology"/>
<dbReference type="Proteomes" id="UP000585802">
    <property type="component" value="Unassembled WGS sequence"/>
</dbReference>
<evidence type="ECO:0000259" key="16">
    <source>
        <dbReference type="Pfam" id="PF00133"/>
    </source>
</evidence>
<evidence type="ECO:0000256" key="13">
    <source>
        <dbReference type="ARBA" id="ARBA00048359"/>
    </source>
</evidence>
<evidence type="ECO:0000256" key="7">
    <source>
        <dbReference type="ARBA" id="ARBA00022741"/>
    </source>
</evidence>
<dbReference type="SUPFAM" id="SSF50677">
    <property type="entry name" value="ValRS/IleRS/LeuRS editing domain"/>
    <property type="match status" value="1"/>
</dbReference>
<evidence type="ECO:0000256" key="2">
    <source>
        <dbReference type="ARBA" id="ARBA00004496"/>
    </source>
</evidence>
<dbReference type="Pfam" id="PF19302">
    <property type="entry name" value="DUF5915"/>
    <property type="match status" value="1"/>
</dbReference>
<comment type="catalytic activity">
    <reaction evidence="13 14">
        <text>tRNA(Ile) + L-isoleucine + ATP = L-isoleucyl-tRNA(Ile) + AMP + diphosphate</text>
        <dbReference type="Rhea" id="RHEA:11060"/>
        <dbReference type="Rhea" id="RHEA-COMP:9666"/>
        <dbReference type="Rhea" id="RHEA-COMP:9695"/>
        <dbReference type="ChEBI" id="CHEBI:30616"/>
        <dbReference type="ChEBI" id="CHEBI:33019"/>
        <dbReference type="ChEBI" id="CHEBI:58045"/>
        <dbReference type="ChEBI" id="CHEBI:78442"/>
        <dbReference type="ChEBI" id="CHEBI:78528"/>
        <dbReference type="ChEBI" id="CHEBI:456215"/>
        <dbReference type="EC" id="6.1.1.5"/>
    </reaction>
</comment>
<evidence type="ECO:0000256" key="1">
    <source>
        <dbReference type="ARBA" id="ARBA00001947"/>
    </source>
</evidence>
<dbReference type="HAMAP" id="MF_02003">
    <property type="entry name" value="Ile_tRNA_synth_type2"/>
    <property type="match status" value="1"/>
</dbReference>
<feature type="region of interest" description="Disordered" evidence="15">
    <location>
        <begin position="1"/>
        <end position="21"/>
    </location>
</feature>
<comment type="similarity">
    <text evidence="14">Belongs to the class-I aminoacyl-tRNA synthetase family. IleS type 2 subfamily.</text>
</comment>
<evidence type="ECO:0000256" key="8">
    <source>
        <dbReference type="ARBA" id="ARBA00022833"/>
    </source>
</evidence>
<keyword evidence="4 14" id="KW-0963">Cytoplasm</keyword>
<dbReference type="InterPro" id="IPR009080">
    <property type="entry name" value="tRNAsynth_Ia_anticodon-bd"/>
</dbReference>
<evidence type="ECO:0000256" key="6">
    <source>
        <dbReference type="ARBA" id="ARBA00022723"/>
    </source>
</evidence>
<dbReference type="InterPro" id="IPR002301">
    <property type="entry name" value="Ile-tRNA-ligase"/>
</dbReference>
<feature type="compositionally biased region" description="Polar residues" evidence="15">
    <location>
        <begin position="7"/>
        <end position="21"/>
    </location>
</feature>
<comment type="domain">
    <text evidence="14">IleRS has two distinct active sites: one for aminoacylation and one for editing. The misactivated valine is translocated from the active site to the editing site, which sterically excludes the correctly activated isoleucine. The single editing site contains two valyl binding pockets, one specific for each substrate (Val-AMP or Val-tRNA(Ile)).</text>
</comment>
<dbReference type="EC" id="6.1.1.5" evidence="14"/>
<accession>A0A7J4GRE4</accession>
<keyword evidence="11 14" id="KW-0030">Aminoacyl-tRNA synthetase</keyword>
<dbReference type="GO" id="GO:0008270">
    <property type="term" value="F:zinc ion binding"/>
    <property type="evidence" value="ECO:0007669"/>
    <property type="project" value="UniProtKB-UniRule"/>
</dbReference>
<dbReference type="CDD" id="cd07961">
    <property type="entry name" value="Anticodon_Ia_Ile_ABEc"/>
    <property type="match status" value="1"/>
</dbReference>
<dbReference type="GO" id="GO:0002161">
    <property type="term" value="F:aminoacyl-tRNA deacylase activity"/>
    <property type="evidence" value="ECO:0007669"/>
    <property type="project" value="InterPro"/>
</dbReference>
<evidence type="ECO:0000256" key="14">
    <source>
        <dbReference type="HAMAP-Rule" id="MF_02003"/>
    </source>
</evidence>
<dbReference type="GO" id="GO:0006428">
    <property type="term" value="P:isoleucyl-tRNA aminoacylation"/>
    <property type="evidence" value="ECO:0007669"/>
    <property type="project" value="UniProtKB-UniRule"/>
</dbReference>
<feature type="domain" description="Aminoacyl-tRNA synthetase class Ia" evidence="16">
    <location>
        <begin position="26"/>
        <end position="654"/>
    </location>
</feature>
<dbReference type="FunFam" id="3.40.50.620:FF:000075">
    <property type="entry name" value="Isoleucine--tRNA ligase"/>
    <property type="match status" value="1"/>
</dbReference>
<name>A0A7J4GRE4_9ARCH</name>
<organism evidence="18 19">
    <name type="scientific">Marine Group III euryarchaeote</name>
    <dbReference type="NCBI Taxonomy" id="2173149"/>
    <lineage>
        <taxon>Archaea</taxon>
        <taxon>Methanobacteriati</taxon>
        <taxon>Thermoplasmatota</taxon>
        <taxon>Thermoplasmata</taxon>
        <taxon>Candidatus Thermoprofundales</taxon>
    </lineage>
</organism>
<evidence type="ECO:0000259" key="17">
    <source>
        <dbReference type="Pfam" id="PF08264"/>
    </source>
</evidence>
<evidence type="ECO:0000313" key="18">
    <source>
        <dbReference type="EMBL" id="HIF37175.1"/>
    </source>
</evidence>
<evidence type="ECO:0000256" key="4">
    <source>
        <dbReference type="ARBA" id="ARBA00022490"/>
    </source>
</evidence>
<evidence type="ECO:0000256" key="10">
    <source>
        <dbReference type="ARBA" id="ARBA00022917"/>
    </source>
</evidence>
<keyword evidence="6 14" id="KW-0479">Metal-binding</keyword>
<dbReference type="InterPro" id="IPR009008">
    <property type="entry name" value="Val/Leu/Ile-tRNA-synth_edit"/>
</dbReference>
<dbReference type="CDD" id="cd00818">
    <property type="entry name" value="IleRS_core"/>
    <property type="match status" value="1"/>
</dbReference>
<dbReference type="FunFam" id="3.40.50.620:FF:000063">
    <property type="entry name" value="Isoleucine--tRNA ligase"/>
    <property type="match status" value="1"/>
</dbReference>
<dbReference type="AlphaFoldDB" id="A0A7J4GRE4"/>
<dbReference type="InterPro" id="IPR014729">
    <property type="entry name" value="Rossmann-like_a/b/a_fold"/>
</dbReference>
<dbReference type="PANTHER" id="PTHR42780">
    <property type="entry name" value="SOLEUCYL-TRNA SYNTHETASE"/>
    <property type="match status" value="1"/>
</dbReference>
<keyword evidence="10 14" id="KW-0648">Protein biosynthesis</keyword>
<comment type="subunit">
    <text evidence="3 14">Monomer.</text>
</comment>
<comment type="subcellular location">
    <subcellularLocation>
        <location evidence="2 14">Cytoplasm</location>
    </subcellularLocation>
</comment>
<dbReference type="Gene3D" id="1.10.730.10">
    <property type="entry name" value="Isoleucyl-tRNA Synthetase, Domain 1"/>
    <property type="match status" value="1"/>
</dbReference>
<evidence type="ECO:0000256" key="5">
    <source>
        <dbReference type="ARBA" id="ARBA00022598"/>
    </source>
</evidence>
<feature type="domain" description="Methionyl/Valyl/Leucyl/Isoleucyl-tRNA synthetase anticodon-binding" evidence="17">
    <location>
        <begin position="708"/>
        <end position="857"/>
    </location>
</feature>
<evidence type="ECO:0000256" key="15">
    <source>
        <dbReference type="SAM" id="MobiDB-lite"/>
    </source>
</evidence>
<dbReference type="InterPro" id="IPR023586">
    <property type="entry name" value="Ile-tRNA-ligase_type2"/>
</dbReference>
<dbReference type="PANTHER" id="PTHR42780:SF1">
    <property type="entry name" value="ISOLEUCINE--TRNA LIGASE, CYTOPLASMIC"/>
    <property type="match status" value="1"/>
</dbReference>
<dbReference type="GO" id="GO:0005737">
    <property type="term" value="C:cytoplasm"/>
    <property type="evidence" value="ECO:0007669"/>
    <property type="project" value="UniProtKB-SubCell"/>
</dbReference>
<dbReference type="GO" id="GO:0000049">
    <property type="term" value="F:tRNA binding"/>
    <property type="evidence" value="ECO:0007669"/>
    <property type="project" value="InterPro"/>
</dbReference>
<keyword evidence="9 14" id="KW-0067">ATP-binding</keyword>
<evidence type="ECO:0000256" key="9">
    <source>
        <dbReference type="ARBA" id="ARBA00022840"/>
    </source>
</evidence>
<feature type="binding site" evidence="14">
    <location>
        <position position="622"/>
    </location>
    <ligand>
        <name>ATP</name>
        <dbReference type="ChEBI" id="CHEBI:30616"/>
    </ligand>
</feature>
<keyword evidence="8 14" id="KW-0862">Zinc</keyword>
<dbReference type="GO" id="GO:0005524">
    <property type="term" value="F:ATP binding"/>
    <property type="evidence" value="ECO:0007669"/>
    <property type="project" value="UniProtKB-UniRule"/>
</dbReference>
<dbReference type="SUPFAM" id="SSF52374">
    <property type="entry name" value="Nucleotidylyl transferase"/>
    <property type="match status" value="1"/>
</dbReference>
<sequence>MDDSSSKKSTPNTGTYDSVSLETAVAERWQNDKTFENSIEQRRNSKPFTFLEGPPTANGKPGIHHVLSRLYKDLVCRWKTMEGHLVERKGGWDTHGLPVEIEVQKQLNLMSNEEIEAYGIEAFNQKCKESVWTYEEAWREMTERMAFWVDMDNPYVTLHDEYIESAWWSLKQMHDKGLLFRGYKVLPYCPQTGTSYSTHEVSLGYKEVAEPAVYIKFQLVDDAASILAWTTTPWTLPGNVGLAVGPNVKYCRVRITEQPSGNWEGRGSSEVGEELILAKDLLSDVLRHQVEVIEEFSGSEIVGKAYHPLFPDAIDRGDSDTAWTVVPADFVTTTDGTGVVHTAVMYGEDDYALGMEVGFPAQHTVGMDGKFISGTHDSLDGRYVKDCDSDIINLLEQNGRLYREHIYTHDYPHCWRTEHPLLYYAMDSWFVRMTAVKDKIIKYNSEVEWAPEWTGTGRVGEWLRNIKDWAISRERYWGTPIPVWICQDCGHEHCIGSIEEMNSMKTDSSPSPKELHRPYVDAVKLHCSNDGCKGEMVREPYVMDCWFDSGCASFAQWHYPFENEDKFKGSFPVDYICEAVDQTRGWFYSLLAVSTTVFDSICYNRCLSLGHILDNEGKKMSKSKGNVVNPWDHFNKEGTDAIRWYMTTQSAPWSPMNFDPKGVRETYAKMFLTLWNVHRFHADYAVLDNFNPNDKSTFVPIGKRSPLDRWILSRISTVAQDYHNQFVSWEFHKAGRDLENFVITDLSNWYVRRSRRRLWDEADSSDKRACQHTLHEVLCTVSKLMAPVSPFMSDRIYHDLTGESVHMADWPLGSSLVEKKLPPQDLDLEQQMSIVRTLTETGRRIRVDSNRRQRLPCQSGWIVGGIDLSAFHSIMAEELNVESLKTEKNLDRFQRIEIAPNHKVLGKKCRADLPKVLSELASADSEKLLDEIEKGNANLAGYDITMDDISLRRVEKEGYAASTFTVENLGEISLVLDMTLNDALLSKGLAREITRRVQSKRKDLDLDLEDTITLTVWLTEESPKLESKDWEYVKSETRASSAELSYSKPSKKADNFEVDGIKLYFSLKANK</sequence>
<dbReference type="SUPFAM" id="SSF47323">
    <property type="entry name" value="Anticodon-binding domain of a subclass of class I aminoacyl-tRNA synthetases"/>
    <property type="match status" value="1"/>
</dbReference>
<dbReference type="InterPro" id="IPR013155">
    <property type="entry name" value="M/V/L/I-tRNA-synth_anticd-bd"/>
</dbReference>
<dbReference type="Gene3D" id="3.90.740.10">
    <property type="entry name" value="Valyl/Leucyl/Isoleucyl-tRNA synthetase, editing domain"/>
    <property type="match status" value="1"/>
</dbReference>
<gene>
    <name evidence="14" type="primary">ileS</name>
    <name evidence="18" type="ORF">EYQ70_02005</name>
</gene>
<protein>
    <recommendedName>
        <fullName evidence="14">Isoleucine--tRNA ligase</fullName>
        <ecNumber evidence="14">6.1.1.5</ecNumber>
    </recommendedName>
    <alternativeName>
        <fullName evidence="14">Isoleucyl-tRNA synthetase</fullName>
        <shortName evidence="14">IleRS</shortName>
    </alternativeName>
</protein>
<dbReference type="PRINTS" id="PR00984">
    <property type="entry name" value="TRNASYNTHILE"/>
</dbReference>
<comment type="caution">
    <text evidence="18">The sequence shown here is derived from an EMBL/GenBank/DDBJ whole genome shotgun (WGS) entry which is preliminary data.</text>
</comment>
<reference evidence="19" key="1">
    <citation type="journal article" date="2019" name="bioRxiv">
        <title>Genome diversification in globally distributed novel marine Proteobacteria is linked to environmental adaptation.</title>
        <authorList>
            <person name="Zhou Z."/>
            <person name="Tran P.Q."/>
            <person name="Kieft K."/>
            <person name="Anantharaman K."/>
        </authorList>
    </citation>
    <scope>NUCLEOTIDE SEQUENCE [LARGE SCALE GENOMIC DNA]</scope>
</reference>
<comment type="cofactor">
    <cofactor evidence="1 14">
        <name>Zn(2+)</name>
        <dbReference type="ChEBI" id="CHEBI:29105"/>
    </cofactor>
</comment>
<dbReference type="InterPro" id="IPR033709">
    <property type="entry name" value="Anticodon_Ile_ABEc"/>
</dbReference>
<feature type="short sequence motif" description="'HIGH' region" evidence="14">
    <location>
        <begin position="55"/>
        <end position="65"/>
    </location>
</feature>
<dbReference type="NCBIfam" id="TIGR00392">
    <property type="entry name" value="ileS"/>
    <property type="match status" value="1"/>
</dbReference>
<dbReference type="Pfam" id="PF00133">
    <property type="entry name" value="tRNA-synt_1"/>
    <property type="match status" value="1"/>
</dbReference>
<dbReference type="EMBL" id="DUCX01000035">
    <property type="protein sequence ID" value="HIF37175.1"/>
    <property type="molecule type" value="Genomic_DNA"/>
</dbReference>